<keyword evidence="1" id="KW-0732">Signal</keyword>
<dbReference type="Proteomes" id="UP000239872">
    <property type="component" value="Unassembled WGS sequence"/>
</dbReference>
<feature type="chain" id="PRO_5015630482" evidence="1">
    <location>
        <begin position="24"/>
        <end position="542"/>
    </location>
</feature>
<name>A0A2S7SU75_9BACT</name>
<evidence type="ECO:0000313" key="3">
    <source>
        <dbReference type="Proteomes" id="UP000239872"/>
    </source>
</evidence>
<dbReference type="AlphaFoldDB" id="A0A2S7SU75"/>
<accession>A0A2S7SU75</accession>
<organism evidence="2 3">
    <name type="scientific">Flavipsychrobacter stenotrophus</name>
    <dbReference type="NCBI Taxonomy" id="2077091"/>
    <lineage>
        <taxon>Bacteria</taxon>
        <taxon>Pseudomonadati</taxon>
        <taxon>Bacteroidota</taxon>
        <taxon>Chitinophagia</taxon>
        <taxon>Chitinophagales</taxon>
        <taxon>Chitinophagaceae</taxon>
        <taxon>Flavipsychrobacter</taxon>
    </lineage>
</organism>
<feature type="signal peptide" evidence="1">
    <location>
        <begin position="1"/>
        <end position="23"/>
    </location>
</feature>
<proteinExistence type="predicted"/>
<comment type="caution">
    <text evidence="2">The sequence shown here is derived from an EMBL/GenBank/DDBJ whole genome shotgun (WGS) entry which is preliminary data.</text>
</comment>
<reference evidence="2 3" key="1">
    <citation type="submission" date="2018-01" db="EMBL/GenBank/DDBJ databases">
        <title>A novel member of the phylum Bacteroidetes isolated from glacier ice.</title>
        <authorList>
            <person name="Liu Q."/>
            <person name="Xin Y.-H."/>
        </authorList>
    </citation>
    <scope>NUCLEOTIDE SEQUENCE [LARGE SCALE GENOMIC DNA]</scope>
    <source>
        <strain evidence="2 3">RB1R16</strain>
    </source>
</reference>
<gene>
    <name evidence="2" type="ORF">CJD36_010865</name>
</gene>
<dbReference type="EMBL" id="PPSL01000003">
    <property type="protein sequence ID" value="PQJ10469.1"/>
    <property type="molecule type" value="Genomic_DNA"/>
</dbReference>
<evidence type="ECO:0000313" key="2">
    <source>
        <dbReference type="EMBL" id="PQJ10469.1"/>
    </source>
</evidence>
<protein>
    <submittedName>
        <fullName evidence="2">Uncharacterized protein</fullName>
    </submittedName>
</protein>
<keyword evidence="3" id="KW-1185">Reference proteome</keyword>
<evidence type="ECO:0000256" key="1">
    <source>
        <dbReference type="SAM" id="SignalP"/>
    </source>
</evidence>
<sequence length="542" mass="62072">MKLLRPYLVVLFMLLSVSVQVAAQQIDEKLLVRDAGDSLLLKAFRAAFDTSGNYYFETLLPGKGDRFAMITNKTKHDPVFWGQNIASTAYKALVADAFFTDSTRKKIWYKNKSGTKIYGPHAGRIREVLEYGKNNVAVEMCIGAKSYLYINDSMVNETDSLHQLWLCAFSDNGHCLYTVYKKDMFRLYLDHQQVDSAEEMFSEIAVNNNKFYTYVKPQGGKYYIHTPAQRYGPFGIVEYSDLWNNNAWYYRGCVDSQCYILVNGKLIDKIPEAHTTFDDGSGNTVYKSDEQIAVQPYSAENYLVAYNQNNDNGTFLNVNGKVSHHNYSYLGFIFSDKKDGYAFYGSRKDSIGAERTYKNINGKEIKLPSFRRARYRPHTMQIDPDGSSLYYYETADSMYLFRNDTLLCKPVNKKRFLVWDATVLPQIHPDGLEYFQGINADGASYIIYNNKLSRPLPLILPKYDRLDEPQRGSIVAGDLNHNGFYIIENTAPGKYLLVINNTIYKELEGIDRILGDQGYLNDHSLVFYGTKGSGFYQFTAHF</sequence>
<dbReference type="RefSeq" id="WP_105039197.1">
    <property type="nucleotide sequence ID" value="NZ_PPSL01000003.1"/>
</dbReference>